<dbReference type="InterPro" id="IPR043147">
    <property type="entry name" value="Penicillin_amidase_A-knob"/>
</dbReference>
<dbReference type="SUPFAM" id="SSF56235">
    <property type="entry name" value="N-terminal nucleophile aminohydrolases (Ntn hydrolases)"/>
    <property type="match status" value="1"/>
</dbReference>
<evidence type="ECO:0000256" key="5">
    <source>
        <dbReference type="PIRSR" id="PIRSR001227-1"/>
    </source>
</evidence>
<feature type="binding site" evidence="6">
    <location>
        <position position="258"/>
    </location>
    <ligand>
        <name>Ca(2+)</name>
        <dbReference type="ChEBI" id="CHEBI:29108"/>
    </ligand>
</feature>
<sequence length="697" mass="78811">MQVTVWDTYVTRQTEMITIVFTIFILSSCSNPQKPENTEIIWDNYGVPHVYANNEAEMYYAFGWAQMQNHANLILKLYAQARGRASEYFGEEYMDSDKLVHLFNLPDSAEAHYNKSGSRDKQYLEAFVKGLNDYAKAHPDKIDDRVKQVLPVLVTDVLAHGKRVICLEFIGGNDIAETIKETTPGSNSYAIAPSKSESGNAMLVANPHLPWNDFYLFFEAQLTAPGFNVYGVTLVGMPVLNIAFNEQLGWTHTVNTIDASDRYELTLQEGGYLLDGKSVPFQEKRVPLKVLQKDGTVQQLDIELRYSKHGPVMGEKDNKAYAVRVAGLENSSYYAQYHEMGKAKNMKEFEDALKMMQIPMFNLIYADKEGNILYLFNGNVPVRSEGDWVFWNGTVDGTQSKYIWNRYHDYDDLPKLINPSSGFVQNANDPPWTSTYPLLLDFEDFPPYMSPEDMPVSLRAQRAVNLIKDDASISFDELVDYKLDTGMEAAGRFLDNLLTAVEQHPDSTALRAALVLEQWDRATNVDSRGAVLFGRWLDKLDSDMFAIPWSAERPVSTPEGLNNPKQAVELLVSAAREVEETYGSMDVAWGDVNRYKAGEYEFPANGGPGKYGVFRTMYFQPNGGNNKNYAYHGDTFVAVVEFGEIVKAEVLLSYGNATQPDSKFIGDQLQLLSENRLRPAFLTRQDVLQNMDKREKL</sequence>
<comment type="similarity">
    <text evidence="1">Belongs to the peptidase S45 family.</text>
</comment>
<dbReference type="Gene3D" id="2.30.120.10">
    <property type="match status" value="1"/>
</dbReference>
<dbReference type="Gene3D" id="3.60.20.10">
    <property type="entry name" value="Glutamine Phosphoribosylpyrophosphate, subunit 1, domain 1"/>
    <property type="match status" value="1"/>
</dbReference>
<dbReference type="InterPro" id="IPR023343">
    <property type="entry name" value="Penicillin_amidase_dom1"/>
</dbReference>
<dbReference type="Proteomes" id="UP000187464">
    <property type="component" value="Chromosome I"/>
</dbReference>
<dbReference type="GO" id="GO:0046872">
    <property type="term" value="F:metal ion binding"/>
    <property type="evidence" value="ECO:0007669"/>
    <property type="project" value="UniProtKB-KW"/>
</dbReference>
<dbReference type="PANTHER" id="PTHR34218">
    <property type="entry name" value="PEPTIDASE S45 PENICILLIN AMIDASE"/>
    <property type="match status" value="1"/>
</dbReference>
<dbReference type="PIRSF" id="PIRSF001227">
    <property type="entry name" value="Pen_acylase"/>
    <property type="match status" value="1"/>
</dbReference>
<keyword evidence="6" id="KW-0479">Metal-binding</keyword>
<protein>
    <submittedName>
        <fullName evidence="7">Cephalosporin acylase</fullName>
    </submittedName>
</protein>
<dbReference type="KEGG" id="psac:PSM36_0578"/>
<dbReference type="CDD" id="cd01936">
    <property type="entry name" value="Ntn_CA"/>
    <property type="match status" value="1"/>
</dbReference>
<dbReference type="AlphaFoldDB" id="A0A1R3T2J8"/>
<keyword evidence="8" id="KW-1185">Reference proteome</keyword>
<dbReference type="InterPro" id="IPR029055">
    <property type="entry name" value="Ntn_hydrolases_N"/>
</dbReference>
<comment type="cofactor">
    <cofactor evidence="6">
        <name>Ca(2+)</name>
        <dbReference type="ChEBI" id="CHEBI:29108"/>
    </cofactor>
    <text evidence="6">Binds 1 Ca(2+) ion per dimer.</text>
</comment>
<evidence type="ECO:0000313" key="8">
    <source>
        <dbReference type="Proteomes" id="UP000187464"/>
    </source>
</evidence>
<dbReference type="Gene3D" id="1.10.439.10">
    <property type="entry name" value="Penicillin Amidohydrolase, domain 1"/>
    <property type="match status" value="1"/>
</dbReference>
<evidence type="ECO:0000256" key="2">
    <source>
        <dbReference type="ARBA" id="ARBA00022729"/>
    </source>
</evidence>
<evidence type="ECO:0000256" key="6">
    <source>
        <dbReference type="PIRSR" id="PIRSR001227-2"/>
    </source>
</evidence>
<feature type="binding site" evidence="6">
    <location>
        <position position="261"/>
    </location>
    <ligand>
        <name>Ca(2+)</name>
        <dbReference type="ChEBI" id="CHEBI:29108"/>
    </ligand>
</feature>
<keyword evidence="2" id="KW-0732">Signal</keyword>
<dbReference type="InterPro" id="IPR043146">
    <property type="entry name" value="Penicillin_amidase_N_B-knob"/>
</dbReference>
<dbReference type="Pfam" id="PF01804">
    <property type="entry name" value="Penicil_amidase"/>
    <property type="match status" value="1"/>
</dbReference>
<keyword evidence="6" id="KW-0106">Calcium</keyword>
<dbReference type="STRING" id="1642647.PSM36_0578"/>
<dbReference type="Gene3D" id="1.10.1400.10">
    <property type="match status" value="1"/>
</dbReference>
<dbReference type="GO" id="GO:0016811">
    <property type="term" value="F:hydrolase activity, acting on carbon-nitrogen (but not peptide) bonds, in linear amides"/>
    <property type="evidence" value="ECO:0007669"/>
    <property type="project" value="InterPro"/>
</dbReference>
<proteinExistence type="inferred from homology"/>
<dbReference type="GO" id="GO:0017000">
    <property type="term" value="P:antibiotic biosynthetic process"/>
    <property type="evidence" value="ECO:0007669"/>
    <property type="project" value="InterPro"/>
</dbReference>
<dbReference type="EMBL" id="LT605205">
    <property type="protein sequence ID" value="SCD19408.1"/>
    <property type="molecule type" value="Genomic_DNA"/>
</dbReference>
<feature type="active site" description="Nucleophile" evidence="5">
    <location>
        <position position="186"/>
    </location>
</feature>
<evidence type="ECO:0000256" key="3">
    <source>
        <dbReference type="ARBA" id="ARBA00022801"/>
    </source>
</evidence>
<keyword evidence="4" id="KW-0865">Zymogen</keyword>
<dbReference type="InterPro" id="IPR002692">
    <property type="entry name" value="S45"/>
</dbReference>
<evidence type="ECO:0000313" key="7">
    <source>
        <dbReference type="EMBL" id="SCD19408.1"/>
    </source>
</evidence>
<name>A0A1R3T2J8_9BACT</name>
<reference evidence="7 8" key="1">
    <citation type="submission" date="2016-08" db="EMBL/GenBank/DDBJ databases">
        <authorList>
            <person name="Seilhamer J.J."/>
        </authorList>
    </citation>
    <scope>NUCLEOTIDE SEQUENCE [LARGE SCALE GENOMIC DNA]</scope>
    <source>
        <strain evidence="7">M3/6</strain>
    </source>
</reference>
<keyword evidence="3" id="KW-0378">Hydrolase</keyword>
<dbReference type="PANTHER" id="PTHR34218:SF3">
    <property type="entry name" value="ACYL-HOMOSERINE LACTONE ACYLASE PVDQ"/>
    <property type="match status" value="1"/>
</dbReference>
<accession>A0A1R3T2J8</accession>
<organism evidence="7 8">
    <name type="scientific">Proteiniphilum saccharofermentans</name>
    <dbReference type="NCBI Taxonomy" id="1642647"/>
    <lineage>
        <taxon>Bacteria</taxon>
        <taxon>Pseudomonadati</taxon>
        <taxon>Bacteroidota</taxon>
        <taxon>Bacteroidia</taxon>
        <taxon>Bacteroidales</taxon>
        <taxon>Dysgonomonadaceae</taxon>
        <taxon>Proteiniphilum</taxon>
    </lineage>
</organism>
<gene>
    <name evidence="7" type="ORF">PSM36_0578</name>
</gene>
<evidence type="ECO:0000256" key="4">
    <source>
        <dbReference type="ARBA" id="ARBA00023145"/>
    </source>
</evidence>
<dbReference type="InterPro" id="IPR014395">
    <property type="entry name" value="Pen/GL7ACA/AHL_acylase"/>
</dbReference>
<evidence type="ECO:0000256" key="1">
    <source>
        <dbReference type="ARBA" id="ARBA00006586"/>
    </source>
</evidence>